<evidence type="ECO:0008006" key="3">
    <source>
        <dbReference type="Google" id="ProtNLM"/>
    </source>
</evidence>
<comment type="caution">
    <text evidence="1">The sequence shown here is derived from an EMBL/GenBank/DDBJ whole genome shotgun (WGS) entry which is preliminary data.</text>
</comment>
<dbReference type="STRING" id="472175.EL18_00179"/>
<dbReference type="EMBL" id="JMQM01000001">
    <property type="protein sequence ID" value="KFB09164.1"/>
    <property type="molecule type" value="Genomic_DNA"/>
</dbReference>
<proteinExistence type="predicted"/>
<dbReference type="eggNOG" id="ENOG5032TD2">
    <property type="taxonomic scope" value="Bacteria"/>
</dbReference>
<dbReference type="AlphaFoldDB" id="A0A084U878"/>
<protein>
    <recommendedName>
        <fullName evidence="3">Flagellar basal body-associated protein FliL</fullName>
    </recommendedName>
</protein>
<gene>
    <name evidence="1" type="ORF">EL18_00179</name>
</gene>
<dbReference type="RefSeq" id="WP_036478793.1">
    <property type="nucleotide sequence ID" value="NZ_JMQM01000001.1"/>
</dbReference>
<evidence type="ECO:0000313" key="2">
    <source>
        <dbReference type="Proteomes" id="UP000053675"/>
    </source>
</evidence>
<keyword evidence="2" id="KW-1185">Reference proteome</keyword>
<evidence type="ECO:0000313" key="1">
    <source>
        <dbReference type="EMBL" id="KFB09164.1"/>
    </source>
</evidence>
<dbReference type="OrthoDB" id="7847400at2"/>
<accession>A0A084U878</accession>
<name>A0A084U878_9HYPH</name>
<dbReference type="Proteomes" id="UP000053675">
    <property type="component" value="Unassembled WGS sequence"/>
</dbReference>
<sequence>MIKFIFAALWICAASLGAVFYGFKTAQAEKVAEPPPAFFGGLDYVNTGVISVPVVSDGQVSGYFLARLVYTVEPEKLKKLSVPPEVLFVDQLHAHLYSNPQIDYSRHKELDLDAMRDGIRDSINERVGDKLVHDVLVEQIDYLGKDEIRDNAMRRRIGPDE</sequence>
<dbReference type="PATRIC" id="fig|472175.3.peg.185"/>
<organism evidence="1 2">
    <name type="scientific">Nitratireductor basaltis</name>
    <dbReference type="NCBI Taxonomy" id="472175"/>
    <lineage>
        <taxon>Bacteria</taxon>
        <taxon>Pseudomonadati</taxon>
        <taxon>Pseudomonadota</taxon>
        <taxon>Alphaproteobacteria</taxon>
        <taxon>Hyphomicrobiales</taxon>
        <taxon>Phyllobacteriaceae</taxon>
        <taxon>Nitratireductor</taxon>
    </lineage>
</organism>
<reference evidence="1 2" key="1">
    <citation type="submission" date="2014-05" db="EMBL/GenBank/DDBJ databases">
        <title>Draft Genome Sequence of Nitratireductor basaltis Strain UMTGB225, A Marine Bacterium Isolated from Green Barrel Tunicate.</title>
        <authorList>
            <person name="Gan H.Y."/>
        </authorList>
    </citation>
    <scope>NUCLEOTIDE SEQUENCE [LARGE SCALE GENOMIC DNA]</scope>
    <source>
        <strain evidence="1 2">UMTGB225</strain>
    </source>
</reference>